<keyword evidence="3" id="KW-1185">Reference proteome</keyword>
<evidence type="ECO:0000313" key="3">
    <source>
        <dbReference type="Proteomes" id="UP001239213"/>
    </source>
</evidence>
<organism evidence="2 3">
    <name type="scientific">Colletotrichum cuscutae</name>
    <dbReference type="NCBI Taxonomy" id="1209917"/>
    <lineage>
        <taxon>Eukaryota</taxon>
        <taxon>Fungi</taxon>
        <taxon>Dikarya</taxon>
        <taxon>Ascomycota</taxon>
        <taxon>Pezizomycotina</taxon>
        <taxon>Sordariomycetes</taxon>
        <taxon>Hypocreomycetidae</taxon>
        <taxon>Glomerellales</taxon>
        <taxon>Glomerellaceae</taxon>
        <taxon>Colletotrichum</taxon>
        <taxon>Colletotrichum acutatum species complex</taxon>
    </lineage>
</organism>
<reference evidence="2" key="1">
    <citation type="submission" date="2016-11" db="EMBL/GenBank/DDBJ databases">
        <title>The genome sequence of Colletotrichum cuscutae.</title>
        <authorList>
            <person name="Baroncelli R."/>
        </authorList>
    </citation>
    <scope>NUCLEOTIDE SEQUENCE</scope>
    <source>
        <strain evidence="2">IMI 304802</strain>
    </source>
</reference>
<comment type="caution">
    <text evidence="2">The sequence shown here is derived from an EMBL/GenBank/DDBJ whole genome shotgun (WGS) entry which is preliminary data.</text>
</comment>
<feature type="non-terminal residue" evidence="2">
    <location>
        <position position="1"/>
    </location>
</feature>
<dbReference type="EMBL" id="MPDP01000299">
    <property type="protein sequence ID" value="KAK1451244.1"/>
    <property type="molecule type" value="Genomic_DNA"/>
</dbReference>
<protein>
    <submittedName>
        <fullName evidence="2">Uncharacterized protein</fullName>
    </submittedName>
</protein>
<feature type="region of interest" description="Disordered" evidence="1">
    <location>
        <begin position="53"/>
        <end position="90"/>
    </location>
</feature>
<evidence type="ECO:0000313" key="2">
    <source>
        <dbReference type="EMBL" id="KAK1451244.1"/>
    </source>
</evidence>
<evidence type="ECO:0000256" key="1">
    <source>
        <dbReference type="SAM" id="MobiDB-lite"/>
    </source>
</evidence>
<accession>A0AAI9U6C4</accession>
<gene>
    <name evidence="2" type="ORF">CCUS01_11030</name>
</gene>
<name>A0AAI9U6C4_9PEZI</name>
<sequence>QVTESSKADKSTPIPDTSRHRVCLTALAAAYLPQIFPFSPVSGAHAGEQLTVLPAKSASKPGPGPSLRLRSGPSTSLGPTPAMPHPDSRPLARVFRHLEIAGKLELSLPTLP</sequence>
<dbReference type="AlphaFoldDB" id="A0AAI9U6C4"/>
<dbReference type="Proteomes" id="UP001239213">
    <property type="component" value="Unassembled WGS sequence"/>
</dbReference>
<proteinExistence type="predicted"/>